<accession>A0ABQ3FS77</accession>
<feature type="compositionally biased region" description="Basic residues" evidence="1">
    <location>
        <begin position="11"/>
        <end position="20"/>
    </location>
</feature>
<proteinExistence type="predicted"/>
<evidence type="ECO:0008006" key="4">
    <source>
        <dbReference type="Google" id="ProtNLM"/>
    </source>
</evidence>
<dbReference type="Pfam" id="PF11994">
    <property type="entry name" value="DUF3489"/>
    <property type="match status" value="1"/>
</dbReference>
<dbReference type="InterPro" id="IPR021880">
    <property type="entry name" value="DUF3489"/>
</dbReference>
<reference evidence="3" key="1">
    <citation type="journal article" date="2019" name="Int. J. Syst. Evol. Microbiol.">
        <title>The Global Catalogue of Microorganisms (GCM) 10K type strain sequencing project: providing services to taxonomists for standard genome sequencing and annotation.</title>
        <authorList>
            <consortium name="The Broad Institute Genomics Platform"/>
            <consortium name="The Broad Institute Genome Sequencing Center for Infectious Disease"/>
            <person name="Wu L."/>
            <person name="Ma J."/>
        </authorList>
    </citation>
    <scope>NUCLEOTIDE SEQUENCE [LARGE SCALE GENOMIC DNA]</scope>
    <source>
        <strain evidence="3">KCTC 23298</strain>
    </source>
</reference>
<dbReference type="EMBL" id="BMYI01000017">
    <property type="protein sequence ID" value="GHC34944.1"/>
    <property type="molecule type" value="Genomic_DNA"/>
</dbReference>
<evidence type="ECO:0000256" key="1">
    <source>
        <dbReference type="SAM" id="MobiDB-lite"/>
    </source>
</evidence>
<evidence type="ECO:0000313" key="2">
    <source>
        <dbReference type="EMBL" id="GHC34944.1"/>
    </source>
</evidence>
<gene>
    <name evidence="2" type="ORF">GCM10007291_40220</name>
</gene>
<name>A0ABQ3FS77_9RHOB</name>
<evidence type="ECO:0000313" key="3">
    <source>
        <dbReference type="Proteomes" id="UP000658305"/>
    </source>
</evidence>
<protein>
    <recommendedName>
        <fullName evidence="4">DUF3489 domain-containing protein</fullName>
    </recommendedName>
</protein>
<organism evidence="2 3">
    <name type="scientific">Gemmobacter nanjingensis</name>
    <dbReference type="NCBI Taxonomy" id="488454"/>
    <lineage>
        <taxon>Bacteria</taxon>
        <taxon>Pseudomonadati</taxon>
        <taxon>Pseudomonadota</taxon>
        <taxon>Alphaproteobacteria</taxon>
        <taxon>Rhodobacterales</taxon>
        <taxon>Paracoccaceae</taxon>
        <taxon>Gemmobacter</taxon>
    </lineage>
</organism>
<keyword evidence="3" id="KW-1185">Reference proteome</keyword>
<feature type="region of interest" description="Disordered" evidence="1">
    <location>
        <begin position="1"/>
        <end position="33"/>
    </location>
</feature>
<sequence>MAAPSDDGACLRRRRAHRAPQRPEAPMTTPSDTQSLILSRAATRPGNLALPLPEGLAGAAAKMVVGKMIARGWLEEVEANLRRGEPMWRETGDGHGTTLIATEAGLKAIGIEPVVASAVASVRKAKPKQEAERTPEETGTAKPVVIRAGTKQAQIIAMLQRPEGATVAEMVAATEWLAHTVRGSISGALKKKLGLPITAEKVEGRGTVYRTG</sequence>
<dbReference type="Proteomes" id="UP000658305">
    <property type="component" value="Unassembled WGS sequence"/>
</dbReference>
<comment type="caution">
    <text evidence="2">The sequence shown here is derived from an EMBL/GenBank/DDBJ whole genome shotgun (WGS) entry which is preliminary data.</text>
</comment>